<dbReference type="AlphaFoldDB" id="A0A9E2BJV7"/>
<organism evidence="1 2">
    <name type="scientific">Psychracetigena formicireducens</name>
    <dbReference type="NCBI Taxonomy" id="2986056"/>
    <lineage>
        <taxon>Bacteria</taxon>
        <taxon>Bacillati</taxon>
        <taxon>Candidatus Lithacetigenota</taxon>
        <taxon>Candidatus Psychracetigena</taxon>
    </lineage>
</organism>
<protein>
    <submittedName>
        <fullName evidence="1">Uncharacterized protein</fullName>
    </submittedName>
</protein>
<proteinExistence type="predicted"/>
<evidence type="ECO:0000313" key="1">
    <source>
        <dbReference type="EMBL" id="MBT9145825.1"/>
    </source>
</evidence>
<evidence type="ECO:0000313" key="2">
    <source>
        <dbReference type="Proteomes" id="UP000811545"/>
    </source>
</evidence>
<accession>A0A9E2BJV7</accession>
<reference evidence="1 2" key="1">
    <citation type="journal article" date="2021" name="bioRxiv">
        <title>Unique metabolic strategies in Hadean analogues reveal hints for primordial physiology.</title>
        <authorList>
            <person name="Nobu M.K."/>
            <person name="Nakai R."/>
            <person name="Tamazawa S."/>
            <person name="Mori H."/>
            <person name="Toyoda A."/>
            <person name="Ijiri A."/>
            <person name="Suzuki S."/>
            <person name="Kurokawa K."/>
            <person name="Kamagata Y."/>
            <person name="Tamaki H."/>
        </authorList>
    </citation>
    <scope>NUCLEOTIDE SEQUENCE [LARGE SCALE GENOMIC DNA]</scope>
    <source>
        <strain evidence="1">BS525</strain>
    </source>
</reference>
<dbReference type="EMBL" id="QLTW01000186">
    <property type="protein sequence ID" value="MBT9145825.1"/>
    <property type="molecule type" value="Genomic_DNA"/>
</dbReference>
<name>A0A9E2BJV7_PSYF1</name>
<gene>
    <name evidence="1" type="ORF">DDT42_01702</name>
</gene>
<dbReference type="Proteomes" id="UP000811545">
    <property type="component" value="Unassembled WGS sequence"/>
</dbReference>
<comment type="caution">
    <text evidence="1">The sequence shown here is derived from an EMBL/GenBank/DDBJ whole genome shotgun (WGS) entry which is preliminary data.</text>
</comment>
<sequence>MELTENDVPICKVLFNEETHAMALAMYGDRAKEIYNYVCDKGFQGKDFFGYREGIFWRMMLLRQPLADFFFDNNLINFGCLDAHDICYILKWSSVCGKIWDSGRFDSYLDKLKDWSIEWILAESPISDKIKASGKLKIP</sequence>